<dbReference type="Pfam" id="PF13302">
    <property type="entry name" value="Acetyltransf_3"/>
    <property type="match status" value="1"/>
</dbReference>
<dbReference type="Gene3D" id="3.40.630.30">
    <property type="match status" value="1"/>
</dbReference>
<dbReference type="GO" id="GO:0016747">
    <property type="term" value="F:acyltransferase activity, transferring groups other than amino-acyl groups"/>
    <property type="evidence" value="ECO:0007669"/>
    <property type="project" value="InterPro"/>
</dbReference>
<evidence type="ECO:0000313" key="2">
    <source>
        <dbReference type="EMBL" id="TKK80425.1"/>
    </source>
</evidence>
<name>A0A4U3LW77_9ACTN</name>
<dbReference type="InterPro" id="IPR016181">
    <property type="entry name" value="Acyl_CoA_acyltransferase"/>
</dbReference>
<protein>
    <submittedName>
        <fullName evidence="2">GNAT family N-acetyltransferase</fullName>
    </submittedName>
</protein>
<keyword evidence="3" id="KW-1185">Reference proteome</keyword>
<dbReference type="PANTHER" id="PTHR43792:SF1">
    <property type="entry name" value="N-ACETYLTRANSFERASE DOMAIN-CONTAINING PROTEIN"/>
    <property type="match status" value="1"/>
</dbReference>
<dbReference type="SUPFAM" id="SSF55729">
    <property type="entry name" value="Acyl-CoA N-acyltransferases (Nat)"/>
    <property type="match status" value="1"/>
</dbReference>
<dbReference type="RefSeq" id="WP_137255361.1">
    <property type="nucleotide sequence ID" value="NZ_JBHSPQ010000001.1"/>
</dbReference>
<dbReference type="InterPro" id="IPR051531">
    <property type="entry name" value="N-acetyltransferase"/>
</dbReference>
<organism evidence="2 3">
    <name type="scientific">Kribbella jiaozuonensis</name>
    <dbReference type="NCBI Taxonomy" id="2575441"/>
    <lineage>
        <taxon>Bacteria</taxon>
        <taxon>Bacillati</taxon>
        <taxon>Actinomycetota</taxon>
        <taxon>Actinomycetes</taxon>
        <taxon>Propionibacteriales</taxon>
        <taxon>Kribbellaceae</taxon>
        <taxon>Kribbella</taxon>
    </lineage>
</organism>
<dbReference type="InterPro" id="IPR000182">
    <property type="entry name" value="GNAT_dom"/>
</dbReference>
<feature type="domain" description="N-acetyltransferase" evidence="1">
    <location>
        <begin position="10"/>
        <end position="163"/>
    </location>
</feature>
<gene>
    <name evidence="2" type="ORF">FDA38_19140</name>
</gene>
<dbReference type="OrthoDB" id="3533156at2"/>
<dbReference type="PROSITE" id="PS51186">
    <property type="entry name" value="GNAT"/>
    <property type="match status" value="1"/>
</dbReference>
<evidence type="ECO:0000313" key="3">
    <source>
        <dbReference type="Proteomes" id="UP000305836"/>
    </source>
</evidence>
<proteinExistence type="predicted"/>
<comment type="caution">
    <text evidence="2">The sequence shown here is derived from an EMBL/GenBank/DDBJ whole genome shotgun (WGS) entry which is preliminary data.</text>
</comment>
<accession>A0A4U3LW77</accession>
<dbReference type="Proteomes" id="UP000305836">
    <property type="component" value="Unassembled WGS sequence"/>
</dbReference>
<evidence type="ECO:0000259" key="1">
    <source>
        <dbReference type="PROSITE" id="PS51186"/>
    </source>
</evidence>
<dbReference type="EMBL" id="SZPZ01000002">
    <property type="protein sequence ID" value="TKK80425.1"/>
    <property type="molecule type" value="Genomic_DNA"/>
</dbReference>
<reference evidence="2 3" key="1">
    <citation type="submission" date="2019-04" db="EMBL/GenBank/DDBJ databases">
        <title>Kribbella sp. NEAU-THZ 27 nov., a novel actinomycete isolated from soil.</title>
        <authorList>
            <person name="Duan L."/>
        </authorList>
    </citation>
    <scope>NUCLEOTIDE SEQUENCE [LARGE SCALE GENOMIC DNA]</scope>
    <source>
        <strain evidence="3">NEAU-THZ27</strain>
    </source>
</reference>
<dbReference type="AlphaFoldDB" id="A0A4U3LW77"/>
<keyword evidence="2" id="KW-0808">Transferase</keyword>
<sequence length="166" mass="18346">MPDPIKTERLVLREPEARDRTPVIELFTSPEVGTYIGGPRPRDELEAAIPDAPKRRPGLFVVELDGAMIGFVTLDKRDAERPHGGQAELGYMFLPDSWGHGYAAEACAAALDWFADVRPGESVVLTTQTANARSMRVAEKLGFTELDRFEEYGAEQWLGKWSPAAS</sequence>
<dbReference type="PANTHER" id="PTHR43792">
    <property type="entry name" value="GNAT FAMILY, PUTATIVE (AFU_ORTHOLOGUE AFUA_3G00765)-RELATED-RELATED"/>
    <property type="match status" value="1"/>
</dbReference>